<organism evidence="1 2">
    <name type="scientific">Flavobacterium agri</name>
    <dbReference type="NCBI Taxonomy" id="2743471"/>
    <lineage>
        <taxon>Bacteria</taxon>
        <taxon>Pseudomonadati</taxon>
        <taxon>Bacteroidota</taxon>
        <taxon>Flavobacteriia</taxon>
        <taxon>Flavobacteriales</taxon>
        <taxon>Flavobacteriaceae</taxon>
        <taxon>Flavobacterium</taxon>
    </lineage>
</organism>
<name>A0A7Y8Y6E8_9FLAO</name>
<accession>A0A7Y8Y6E8</accession>
<comment type="caution">
    <text evidence="1">The sequence shown here is derived from an EMBL/GenBank/DDBJ whole genome shotgun (WGS) entry which is preliminary data.</text>
</comment>
<evidence type="ECO:0008006" key="3">
    <source>
        <dbReference type="Google" id="ProtNLM"/>
    </source>
</evidence>
<dbReference type="Proteomes" id="UP000535020">
    <property type="component" value="Unassembled WGS sequence"/>
</dbReference>
<keyword evidence="2" id="KW-1185">Reference proteome</keyword>
<proteinExistence type="predicted"/>
<evidence type="ECO:0000313" key="1">
    <source>
        <dbReference type="EMBL" id="NYA72778.1"/>
    </source>
</evidence>
<dbReference type="EMBL" id="JACBJI010000021">
    <property type="protein sequence ID" value="NYA72778.1"/>
    <property type="molecule type" value="Genomic_DNA"/>
</dbReference>
<sequence>MKSPKNFYLTILLFVFAISFSQVKEEIIDSDGKKIETNKSNDYLLKKSAHEIADLFYLNQNDVNKIDPLISIYFYKKTPYYKLKEILIEKNKSFGKFKSKKLIETFKKDDLKAIKFTFEVTYEKLKTTEELILVKEHSNNPYQVFEYNIKKG</sequence>
<protein>
    <recommendedName>
        <fullName evidence="3">DUF3887 domain-containing protein</fullName>
    </recommendedName>
</protein>
<gene>
    <name evidence="1" type="ORF">HZF10_17755</name>
</gene>
<reference evidence="1 2" key="1">
    <citation type="submission" date="2020-07" db="EMBL/GenBank/DDBJ databases">
        <authorList>
            <person name="Sun Q."/>
        </authorList>
    </citation>
    <scope>NUCLEOTIDE SEQUENCE [LARGE SCALE GENOMIC DNA]</scope>
    <source>
        <strain evidence="1 2">MAH-1</strain>
    </source>
</reference>
<dbReference type="AlphaFoldDB" id="A0A7Y8Y6E8"/>
<evidence type="ECO:0000313" key="2">
    <source>
        <dbReference type="Proteomes" id="UP000535020"/>
    </source>
</evidence>